<proteinExistence type="predicted"/>
<dbReference type="HOGENOM" id="CLU_1078955_0_0_1"/>
<feature type="transmembrane region" description="Helical" evidence="1">
    <location>
        <begin position="28"/>
        <end position="54"/>
    </location>
</feature>
<keyword evidence="1" id="KW-0812">Transmembrane</keyword>
<sequence>MSTNEGRVVNREGNEENMGDYVIQKDRFAIRCIVYNMKLIHILIASICAVLVTCIDTELEREKRQVAPVAIPAAAGIAALAFWSLVTLRLMSTAARLNEIVPTPAPLPPIQQTQPQPQPQQPGFFRINLNLHAPTTTQRSGYFNPHVKKREATPTPQLDVDKMLELIRKLDKANCIPKLVCQLHTPTAVQAGLFEKSIVKFVSDYNGPGMQRGSAGSILKAAALLGKTTKSEQKCQDAFPHCPISAAQMSEVLRSTKV</sequence>
<dbReference type="EMBL" id="JH431312">
    <property type="status" value="NOT_ANNOTATED_CDS"/>
    <property type="molecule type" value="Genomic_DNA"/>
</dbReference>
<keyword evidence="1" id="KW-1133">Transmembrane helix</keyword>
<keyword evidence="1" id="KW-0472">Membrane</keyword>
<reference evidence="2" key="2">
    <citation type="submission" date="2015-02" db="UniProtKB">
        <authorList>
            <consortium name="EnsemblMetazoa"/>
        </authorList>
    </citation>
    <scope>IDENTIFICATION</scope>
</reference>
<reference evidence="3" key="1">
    <citation type="submission" date="2011-05" db="EMBL/GenBank/DDBJ databases">
        <authorList>
            <person name="Richards S.R."/>
            <person name="Qu J."/>
            <person name="Jiang H."/>
            <person name="Jhangiani S.N."/>
            <person name="Agravi P."/>
            <person name="Goodspeed R."/>
            <person name="Gross S."/>
            <person name="Mandapat C."/>
            <person name="Jackson L."/>
            <person name="Mathew T."/>
            <person name="Pu L."/>
            <person name="Thornton R."/>
            <person name="Saada N."/>
            <person name="Wilczek-Boney K.B."/>
            <person name="Lee S."/>
            <person name="Kovar C."/>
            <person name="Wu Y."/>
            <person name="Scherer S.E."/>
            <person name="Worley K.C."/>
            <person name="Muzny D.M."/>
            <person name="Gibbs R."/>
        </authorList>
    </citation>
    <scope>NUCLEOTIDE SEQUENCE</scope>
    <source>
        <strain evidence="3">Brora</strain>
    </source>
</reference>
<evidence type="ECO:0000256" key="1">
    <source>
        <dbReference type="SAM" id="Phobius"/>
    </source>
</evidence>
<feature type="transmembrane region" description="Helical" evidence="1">
    <location>
        <begin position="66"/>
        <end position="86"/>
    </location>
</feature>
<organism evidence="2 3">
    <name type="scientific">Strigamia maritima</name>
    <name type="common">European centipede</name>
    <name type="synonym">Geophilus maritimus</name>
    <dbReference type="NCBI Taxonomy" id="126957"/>
    <lineage>
        <taxon>Eukaryota</taxon>
        <taxon>Metazoa</taxon>
        <taxon>Ecdysozoa</taxon>
        <taxon>Arthropoda</taxon>
        <taxon>Myriapoda</taxon>
        <taxon>Chilopoda</taxon>
        <taxon>Pleurostigmophora</taxon>
        <taxon>Geophilomorpha</taxon>
        <taxon>Linotaeniidae</taxon>
        <taxon>Strigamia</taxon>
    </lineage>
</organism>
<name>T1IQK2_STRMM</name>
<protein>
    <submittedName>
        <fullName evidence="2">Uncharacterized protein</fullName>
    </submittedName>
</protein>
<evidence type="ECO:0000313" key="3">
    <source>
        <dbReference type="Proteomes" id="UP000014500"/>
    </source>
</evidence>
<dbReference type="Proteomes" id="UP000014500">
    <property type="component" value="Unassembled WGS sequence"/>
</dbReference>
<dbReference type="EnsemblMetazoa" id="SMAR003322-RA">
    <property type="protein sequence ID" value="SMAR003322-PA"/>
    <property type="gene ID" value="SMAR003322"/>
</dbReference>
<dbReference type="AlphaFoldDB" id="T1IQK2"/>
<accession>T1IQK2</accession>
<evidence type="ECO:0000313" key="2">
    <source>
        <dbReference type="EnsemblMetazoa" id="SMAR003322-PA"/>
    </source>
</evidence>
<keyword evidence="3" id="KW-1185">Reference proteome</keyword>